<sequence>MGLGVVRALLGKGFTVRAHDIVAARQAMAVELGAVGCASAAEAARSSSVVITLVVDATQTRDALFGKGGVREGLMAGAVVMMCSTIAPADAESIAAELAGTPMLDAPISGGPARAHAGTLSVMAAGSEPAFAACEAVLAAMSAKCFRVSMRPGDGSRMKVVNNMLAAANLAAGCEAMALAEKLGLDAKQVRDVVNASSGGSWIFTDRMARALEGDFTPHAAARVLTKDVGLFTDVARSLGLETPMADCAREIFLDTVRRGYAEEDDAAVLKRYRDLYEN</sequence>
<protein>
    <submittedName>
        <fullName evidence="6">L-threonate dehydrogenase</fullName>
        <ecNumber evidence="6">1.1.1.411</ecNumber>
    </submittedName>
</protein>
<evidence type="ECO:0000256" key="1">
    <source>
        <dbReference type="ARBA" id="ARBA00023002"/>
    </source>
</evidence>
<feature type="domain" description="6-phosphogluconate dehydrogenase NADP-binding" evidence="4">
    <location>
        <begin position="1"/>
        <end position="146"/>
    </location>
</feature>
<dbReference type="KEGG" id="uru:DSM104443_00987"/>
<dbReference type="Gene3D" id="1.10.1040.10">
    <property type="entry name" value="N-(1-d-carboxylethyl)-l-norvaline Dehydrogenase, domain 2"/>
    <property type="match status" value="1"/>
</dbReference>
<reference evidence="6 7" key="1">
    <citation type="submission" date="2020-04" db="EMBL/GenBank/DDBJ databases">
        <title>Usitatibacter rugosus gen. nov., sp. nov. and Usitatibacter palustris sp. nov., novel members of Usitatibacteraceae fam. nov. within the order Nitrosomonadales isolated from soil.</title>
        <authorList>
            <person name="Huber K.J."/>
            <person name="Neumann-Schaal M."/>
            <person name="Geppert A."/>
            <person name="Luckner M."/>
            <person name="Wanner G."/>
            <person name="Overmann J."/>
        </authorList>
    </citation>
    <scope>NUCLEOTIDE SEQUENCE [LARGE SCALE GENOMIC DNA]</scope>
    <source>
        <strain evidence="6 7">0125_3</strain>
    </source>
</reference>
<dbReference type="GO" id="GO:0050661">
    <property type="term" value="F:NADP binding"/>
    <property type="evidence" value="ECO:0007669"/>
    <property type="project" value="InterPro"/>
</dbReference>
<dbReference type="PIRSF" id="PIRSF000103">
    <property type="entry name" value="HIBADH"/>
    <property type="match status" value="1"/>
</dbReference>
<evidence type="ECO:0000259" key="4">
    <source>
        <dbReference type="Pfam" id="PF03446"/>
    </source>
</evidence>
<dbReference type="Pfam" id="PF03446">
    <property type="entry name" value="NAD_binding_2"/>
    <property type="match status" value="1"/>
</dbReference>
<feature type="active site" evidence="3">
    <location>
        <position position="159"/>
    </location>
</feature>
<evidence type="ECO:0000256" key="2">
    <source>
        <dbReference type="ARBA" id="ARBA00023027"/>
    </source>
</evidence>
<dbReference type="InterPro" id="IPR006115">
    <property type="entry name" value="6PGDH_NADP-bd"/>
</dbReference>
<keyword evidence="7" id="KW-1185">Reference proteome</keyword>
<accession>A0A6M4GS72</accession>
<dbReference type="Pfam" id="PF14833">
    <property type="entry name" value="NAD_binding_11"/>
    <property type="match status" value="1"/>
</dbReference>
<keyword evidence="2" id="KW-0520">NAD</keyword>
<feature type="domain" description="3-hydroxyisobutyrate dehydrogenase-like NAD-binding" evidence="5">
    <location>
        <begin position="153"/>
        <end position="272"/>
    </location>
</feature>
<dbReference type="InterPro" id="IPR036291">
    <property type="entry name" value="NAD(P)-bd_dom_sf"/>
</dbReference>
<dbReference type="PANTHER" id="PTHR43060">
    <property type="entry name" value="3-HYDROXYISOBUTYRATE DEHYDROGENASE-LIKE 1, MITOCHONDRIAL-RELATED"/>
    <property type="match status" value="1"/>
</dbReference>
<dbReference type="InterPro" id="IPR015815">
    <property type="entry name" value="HIBADH-related"/>
</dbReference>
<dbReference type="EC" id="1.1.1.411" evidence="6"/>
<dbReference type="GO" id="GO:0051287">
    <property type="term" value="F:NAD binding"/>
    <property type="evidence" value="ECO:0007669"/>
    <property type="project" value="InterPro"/>
</dbReference>
<dbReference type="Gene3D" id="3.40.50.720">
    <property type="entry name" value="NAD(P)-binding Rossmann-like Domain"/>
    <property type="match status" value="1"/>
</dbReference>
<dbReference type="InterPro" id="IPR008927">
    <property type="entry name" value="6-PGluconate_DH-like_C_sf"/>
</dbReference>
<proteinExistence type="predicted"/>
<name>A0A6M4GS72_9PROT</name>
<gene>
    <name evidence="6" type="primary">ltnD</name>
    <name evidence="6" type="ORF">DSM104443_00987</name>
</gene>
<organism evidence="6 7">
    <name type="scientific">Usitatibacter rugosus</name>
    <dbReference type="NCBI Taxonomy" id="2732067"/>
    <lineage>
        <taxon>Bacteria</taxon>
        <taxon>Pseudomonadati</taxon>
        <taxon>Pseudomonadota</taxon>
        <taxon>Betaproteobacteria</taxon>
        <taxon>Nitrosomonadales</taxon>
        <taxon>Usitatibacteraceae</taxon>
        <taxon>Usitatibacter</taxon>
    </lineage>
</organism>
<dbReference type="InterPro" id="IPR029154">
    <property type="entry name" value="HIBADH-like_NADP-bd"/>
</dbReference>
<evidence type="ECO:0000313" key="6">
    <source>
        <dbReference type="EMBL" id="QJR09936.1"/>
    </source>
</evidence>
<dbReference type="EMBL" id="CP053069">
    <property type="protein sequence ID" value="QJR09936.1"/>
    <property type="molecule type" value="Genomic_DNA"/>
</dbReference>
<keyword evidence="1 6" id="KW-0560">Oxidoreductase</keyword>
<evidence type="ECO:0000313" key="7">
    <source>
        <dbReference type="Proteomes" id="UP000501534"/>
    </source>
</evidence>
<dbReference type="InterPro" id="IPR013328">
    <property type="entry name" value="6PGD_dom2"/>
</dbReference>
<evidence type="ECO:0000256" key="3">
    <source>
        <dbReference type="PIRSR" id="PIRSR000103-1"/>
    </source>
</evidence>
<evidence type="ECO:0000259" key="5">
    <source>
        <dbReference type="Pfam" id="PF14833"/>
    </source>
</evidence>
<dbReference type="Proteomes" id="UP000501534">
    <property type="component" value="Chromosome"/>
</dbReference>
<dbReference type="SUPFAM" id="SSF51735">
    <property type="entry name" value="NAD(P)-binding Rossmann-fold domains"/>
    <property type="match status" value="1"/>
</dbReference>
<dbReference type="GO" id="GO:0016491">
    <property type="term" value="F:oxidoreductase activity"/>
    <property type="evidence" value="ECO:0007669"/>
    <property type="project" value="UniProtKB-KW"/>
</dbReference>
<dbReference type="PANTHER" id="PTHR43060:SF17">
    <property type="entry name" value="L-THREONATE DEHYDROGENASE"/>
    <property type="match status" value="1"/>
</dbReference>
<dbReference type="AlphaFoldDB" id="A0A6M4GS72"/>
<dbReference type="SUPFAM" id="SSF48179">
    <property type="entry name" value="6-phosphogluconate dehydrogenase C-terminal domain-like"/>
    <property type="match status" value="1"/>
</dbReference>